<sequence length="416" mass="44160">MGMNRLTLGLIVNPWAGIGGPVGLKGSDDRELVAQALQEGAERRAAGRAQRCLSRLRGKLAERAASNDSQLLTVMTCSGGMGELEAAAAGFAPQVVFDGPAEDSSAEDTCQAARKLQQAGVDLLLFVGGDGTARDVCRAVGEELPVLGIPSGVKMHSGVFAISPEGAAEVVLAMMSGELVDLRLQEVRDIDEAAFRQGVVKSQYYGEMQVPECGHFIQSTKQGGREVEELVLDDIAADLRERLEDDVYYLIGAGTTPRALMDELGLPNSLLGIDVVCNEQLVAADVSGVELEALLRQHRGRAVIVLSVTGGQGSLIGRGNQQLTPWVLHRVGRDNVWVLATKSKIKALQGRPLLMDSNDVTLDAAWQGYIPVTTGYHDQILYPLGVDFEADTDAAHTPIDINAVGSDTAGPDALEP</sequence>
<dbReference type="PIRSF" id="PIRSF016907">
    <property type="entry name" value="Kin_ATP-NAD"/>
    <property type="match status" value="1"/>
</dbReference>
<proteinExistence type="predicted"/>
<dbReference type="SUPFAM" id="SSF111331">
    <property type="entry name" value="NAD kinase/diacylglycerol kinase-like"/>
    <property type="match status" value="1"/>
</dbReference>
<dbReference type="PANTHER" id="PTHR40697:SF2">
    <property type="entry name" value="ATP-NAD KINASE-RELATED"/>
    <property type="match status" value="1"/>
</dbReference>
<dbReference type="GO" id="GO:0003951">
    <property type="term" value="F:NAD+ kinase activity"/>
    <property type="evidence" value="ECO:0007669"/>
    <property type="project" value="InterPro"/>
</dbReference>
<dbReference type="GO" id="GO:0006741">
    <property type="term" value="P:NADP+ biosynthetic process"/>
    <property type="evidence" value="ECO:0007669"/>
    <property type="project" value="InterPro"/>
</dbReference>
<dbReference type="Pfam" id="PF01513">
    <property type="entry name" value="NAD_kinase"/>
    <property type="match status" value="1"/>
</dbReference>
<organism evidence="1 2">
    <name type="scientific">Pseudomaricurvus hydrocarbonicus</name>
    <dbReference type="NCBI Taxonomy" id="1470433"/>
    <lineage>
        <taxon>Bacteria</taxon>
        <taxon>Pseudomonadati</taxon>
        <taxon>Pseudomonadota</taxon>
        <taxon>Gammaproteobacteria</taxon>
        <taxon>Cellvibrionales</taxon>
        <taxon>Cellvibrionaceae</taxon>
        <taxon>Pseudomaricurvus</taxon>
    </lineage>
</organism>
<evidence type="ECO:0000313" key="1">
    <source>
        <dbReference type="EMBL" id="NHO64788.1"/>
    </source>
</evidence>
<keyword evidence="1" id="KW-0418">Kinase</keyword>
<dbReference type="Pfam" id="PF20143">
    <property type="entry name" value="NAD_kinase_C"/>
    <property type="match status" value="1"/>
</dbReference>
<dbReference type="AlphaFoldDB" id="A0A9E5JQG5"/>
<dbReference type="Proteomes" id="UP000787472">
    <property type="component" value="Unassembled WGS sequence"/>
</dbReference>
<reference evidence="1" key="1">
    <citation type="submission" date="2020-03" db="EMBL/GenBank/DDBJ databases">
        <authorList>
            <person name="Guo F."/>
        </authorList>
    </citation>
    <scope>NUCLEOTIDE SEQUENCE</scope>
    <source>
        <strain evidence="1">JCM 30134</strain>
    </source>
</reference>
<comment type="caution">
    <text evidence="1">The sequence shown here is derived from an EMBL/GenBank/DDBJ whole genome shotgun (WGS) entry which is preliminary data.</text>
</comment>
<dbReference type="RefSeq" id="WP_167182199.1">
    <property type="nucleotide sequence ID" value="NZ_JAAONZ010000002.1"/>
</dbReference>
<dbReference type="InterPro" id="IPR011386">
    <property type="entry name" value="Put_ATP-NAD_kin"/>
</dbReference>
<dbReference type="EMBL" id="JAAONZ010000002">
    <property type="protein sequence ID" value="NHO64788.1"/>
    <property type="molecule type" value="Genomic_DNA"/>
</dbReference>
<dbReference type="PANTHER" id="PTHR40697">
    <property type="entry name" value="ACETOIN CATABOLISM PROTEIN X"/>
    <property type="match status" value="1"/>
</dbReference>
<dbReference type="GO" id="GO:0005524">
    <property type="term" value="F:ATP binding"/>
    <property type="evidence" value="ECO:0007669"/>
    <property type="project" value="UniProtKB-ARBA"/>
</dbReference>
<gene>
    <name evidence="1" type="ORF">G8770_04450</name>
</gene>
<keyword evidence="2" id="KW-1185">Reference proteome</keyword>
<dbReference type="InterPro" id="IPR002504">
    <property type="entry name" value="NADK"/>
</dbReference>
<dbReference type="InterPro" id="IPR017438">
    <property type="entry name" value="ATP-NAD_kinase_N"/>
</dbReference>
<dbReference type="InterPro" id="IPR039065">
    <property type="entry name" value="AcoX-like"/>
</dbReference>
<dbReference type="InterPro" id="IPR016064">
    <property type="entry name" value="NAD/diacylglycerol_kinase_sf"/>
</dbReference>
<dbReference type="GO" id="GO:0051287">
    <property type="term" value="F:NAD binding"/>
    <property type="evidence" value="ECO:0007669"/>
    <property type="project" value="UniProtKB-ARBA"/>
</dbReference>
<keyword evidence="1" id="KW-0808">Transferase</keyword>
<evidence type="ECO:0000313" key="2">
    <source>
        <dbReference type="Proteomes" id="UP000787472"/>
    </source>
</evidence>
<name>A0A9E5JQG5_9GAMM</name>
<accession>A0A9E5JQG5</accession>
<dbReference type="Gene3D" id="3.40.50.10330">
    <property type="entry name" value="Probable inorganic polyphosphate/atp-NAD kinase, domain 1"/>
    <property type="match status" value="1"/>
</dbReference>
<protein>
    <submittedName>
        <fullName evidence="1">ATP-NAD kinase family protein</fullName>
    </submittedName>
</protein>